<reference evidence="1 2" key="1">
    <citation type="submission" date="2020-05" db="EMBL/GenBank/DDBJ databases">
        <title>DNA-SIP metagenomic assembled genomes.</title>
        <authorList>
            <person name="Yu J."/>
        </authorList>
    </citation>
    <scope>NUCLEOTIDE SEQUENCE [LARGE SCALE GENOMIC DNA]</scope>
    <source>
        <strain evidence="1">Bin5.27</strain>
    </source>
</reference>
<name>A0A850CBN3_9ACTN</name>
<evidence type="ECO:0000313" key="1">
    <source>
        <dbReference type="EMBL" id="NUQ89210.1"/>
    </source>
</evidence>
<sequence length="179" mass="20190">MGAPPDPPFAIEFRPRADDDSWGLDWVPAPTVPGGGGFEGWEEIPHDEFVFYRFQVDIELAVAGLDFSVKANPLLDFALAWQYLPRALDEQQSVDTSMSVQGLAYRVERDGGDVVVSSNLHPNRTSARGFTPHRARLSRVDFEALVDEIVQGAFRLLYEAHPELRRNRWLNGLRERIAV</sequence>
<evidence type="ECO:0000313" key="2">
    <source>
        <dbReference type="Proteomes" id="UP000574690"/>
    </source>
</evidence>
<dbReference type="Proteomes" id="UP000574690">
    <property type="component" value="Unassembled WGS sequence"/>
</dbReference>
<dbReference type="AlphaFoldDB" id="A0A850CBN3"/>
<comment type="caution">
    <text evidence="1">The sequence shown here is derived from an EMBL/GenBank/DDBJ whole genome shotgun (WGS) entry which is preliminary data.</text>
</comment>
<dbReference type="EMBL" id="JABFXE010000502">
    <property type="protein sequence ID" value="NUQ89210.1"/>
    <property type="molecule type" value="Genomic_DNA"/>
</dbReference>
<accession>A0A850CBN3</accession>
<gene>
    <name evidence="1" type="ORF">HOQ43_12185</name>
</gene>
<organism evidence="1 2">
    <name type="scientific">Glycomyces artemisiae</name>
    <dbReference type="NCBI Taxonomy" id="1076443"/>
    <lineage>
        <taxon>Bacteria</taxon>
        <taxon>Bacillati</taxon>
        <taxon>Actinomycetota</taxon>
        <taxon>Actinomycetes</taxon>
        <taxon>Glycomycetales</taxon>
        <taxon>Glycomycetaceae</taxon>
        <taxon>Glycomyces</taxon>
    </lineage>
</organism>
<proteinExistence type="predicted"/>
<protein>
    <submittedName>
        <fullName evidence="1">Uncharacterized protein</fullName>
    </submittedName>
</protein>